<name>A0A3N0E016_9ACTN</name>
<protein>
    <submittedName>
        <fullName evidence="2">NAD(+)--rifampin ADP-ribosyltransferase</fullName>
    </submittedName>
</protein>
<comment type="caution">
    <text evidence="2">The sequence shown here is derived from an EMBL/GenBank/DDBJ whole genome shotgun (WGS) entry which is preliminary data.</text>
</comment>
<proteinExistence type="predicted"/>
<reference evidence="2 3" key="1">
    <citation type="submission" date="2018-11" db="EMBL/GenBank/DDBJ databases">
        <authorList>
            <person name="Li F."/>
        </authorList>
    </citation>
    <scope>NUCLEOTIDE SEQUENCE [LARGE SCALE GENOMIC DNA]</scope>
    <source>
        <strain evidence="2 3">KIS18-7</strain>
    </source>
</reference>
<dbReference type="EMBL" id="RJSG01000001">
    <property type="protein sequence ID" value="RNL81184.1"/>
    <property type="molecule type" value="Genomic_DNA"/>
</dbReference>
<organism evidence="2 3">
    <name type="scientific">Nocardioides marmorisolisilvae</name>
    <dbReference type="NCBI Taxonomy" id="1542737"/>
    <lineage>
        <taxon>Bacteria</taxon>
        <taxon>Bacillati</taxon>
        <taxon>Actinomycetota</taxon>
        <taxon>Actinomycetes</taxon>
        <taxon>Propionibacteriales</taxon>
        <taxon>Nocardioidaceae</taxon>
        <taxon>Nocardioides</taxon>
    </lineage>
</organism>
<evidence type="ECO:0000313" key="3">
    <source>
        <dbReference type="Proteomes" id="UP000277094"/>
    </source>
</evidence>
<sequence>MAPRPSVPFEIYEEGVYLHGTKADLAVGDLLVPGRESNFERGRVMNYIYFTATLDAATWGAELAQGEGRGRIYVVEPTGEFEDDPNVTDKKFPGNPTQSFRSLEPLRVVGEVTDWLGHAPEALESMRAGAAEALRRGPTAIED</sequence>
<dbReference type="OrthoDB" id="5509356at2"/>
<gene>
    <name evidence="2" type="primary">arr</name>
    <name evidence="2" type="ORF">EFL95_02085</name>
</gene>
<dbReference type="RefSeq" id="WP_123232388.1">
    <property type="nucleotide sequence ID" value="NZ_RJSG01000001.1"/>
</dbReference>
<dbReference type="AlphaFoldDB" id="A0A3N0E016"/>
<dbReference type="NCBIfam" id="NF033144">
    <property type="entry name" value="rifampin_ARR"/>
    <property type="match status" value="1"/>
</dbReference>
<dbReference type="InterPro" id="IPR038611">
    <property type="entry name" value="Arr_sf"/>
</dbReference>
<evidence type="ECO:0000259" key="1">
    <source>
        <dbReference type="Pfam" id="PF12120"/>
    </source>
</evidence>
<dbReference type="Gene3D" id="3.20.170.40">
    <property type="entry name" value="Rifampin ADP-ribosyltransferase domain"/>
    <property type="match status" value="1"/>
</dbReference>
<accession>A0A3N0E016</accession>
<dbReference type="Proteomes" id="UP000277094">
    <property type="component" value="Unassembled WGS sequence"/>
</dbReference>
<evidence type="ECO:0000313" key="2">
    <source>
        <dbReference type="EMBL" id="RNL81184.1"/>
    </source>
</evidence>
<feature type="domain" description="Rifampin ADP-ribosyltransferase" evidence="1">
    <location>
        <begin position="17"/>
        <end position="115"/>
    </location>
</feature>
<dbReference type="GO" id="GO:0016740">
    <property type="term" value="F:transferase activity"/>
    <property type="evidence" value="ECO:0007669"/>
    <property type="project" value="UniProtKB-KW"/>
</dbReference>
<keyword evidence="2" id="KW-0808">Transferase</keyword>
<dbReference type="Pfam" id="PF12120">
    <property type="entry name" value="Arr-ms"/>
    <property type="match status" value="1"/>
</dbReference>
<dbReference type="InterPro" id="IPR021975">
    <property type="entry name" value="Rifampin_Arr"/>
</dbReference>
<keyword evidence="3" id="KW-1185">Reference proteome</keyword>